<feature type="region of interest" description="Disordered" evidence="1">
    <location>
        <begin position="26"/>
        <end position="66"/>
    </location>
</feature>
<name>A0A7J8IMZ6_ROUAE</name>
<organism evidence="2 3">
    <name type="scientific">Rousettus aegyptiacus</name>
    <name type="common">Egyptian fruit bat</name>
    <name type="synonym">Pteropus aegyptiacus</name>
    <dbReference type="NCBI Taxonomy" id="9407"/>
    <lineage>
        <taxon>Eukaryota</taxon>
        <taxon>Metazoa</taxon>
        <taxon>Chordata</taxon>
        <taxon>Craniata</taxon>
        <taxon>Vertebrata</taxon>
        <taxon>Euteleostomi</taxon>
        <taxon>Mammalia</taxon>
        <taxon>Eutheria</taxon>
        <taxon>Laurasiatheria</taxon>
        <taxon>Chiroptera</taxon>
        <taxon>Yinpterochiroptera</taxon>
        <taxon>Pteropodoidea</taxon>
        <taxon>Pteropodidae</taxon>
        <taxon>Rousettinae</taxon>
        <taxon>Rousettus</taxon>
    </lineage>
</organism>
<accession>A0A7J8IMZ6</accession>
<feature type="region of interest" description="Disordered" evidence="1">
    <location>
        <begin position="101"/>
        <end position="132"/>
    </location>
</feature>
<reference evidence="2 3" key="1">
    <citation type="journal article" date="2020" name="Nature">
        <title>Six reference-quality genomes reveal evolution of bat adaptations.</title>
        <authorList>
            <person name="Jebb D."/>
            <person name="Huang Z."/>
            <person name="Pippel M."/>
            <person name="Hughes G.M."/>
            <person name="Lavrichenko K."/>
            <person name="Devanna P."/>
            <person name="Winkler S."/>
            <person name="Jermiin L.S."/>
            <person name="Skirmuntt E.C."/>
            <person name="Katzourakis A."/>
            <person name="Burkitt-Gray L."/>
            <person name="Ray D.A."/>
            <person name="Sullivan K.A.M."/>
            <person name="Roscito J.G."/>
            <person name="Kirilenko B.M."/>
            <person name="Davalos L.M."/>
            <person name="Corthals A.P."/>
            <person name="Power M.L."/>
            <person name="Jones G."/>
            <person name="Ransome R.D."/>
            <person name="Dechmann D.K.N."/>
            <person name="Locatelli A.G."/>
            <person name="Puechmaille S.J."/>
            <person name="Fedrigo O."/>
            <person name="Jarvis E.D."/>
            <person name="Hiller M."/>
            <person name="Vernes S.C."/>
            <person name="Myers E.W."/>
            <person name="Teeling E.C."/>
        </authorList>
    </citation>
    <scope>NUCLEOTIDE SEQUENCE [LARGE SCALE GENOMIC DNA]</scope>
    <source>
        <strain evidence="2">MRouAeg1</strain>
        <tissue evidence="2">Muscle</tissue>
    </source>
</reference>
<feature type="compositionally biased region" description="Basic and acidic residues" evidence="1">
    <location>
        <begin position="109"/>
        <end position="132"/>
    </location>
</feature>
<sequence>MAVSPGQCVPCLLRLSGLGICADSVTGSSSCSPHTWHNPAPSGGQRDPPLRPPHAGAEPPRPRAASCPHCRLPCVSVPRPHLCVESAVYTHRVFPKMEFQKPLSSRGSLGDETHSDVHSHIHSGRPERSLFE</sequence>
<dbReference type="AlphaFoldDB" id="A0A7J8IMZ6"/>
<comment type="caution">
    <text evidence="2">The sequence shown here is derived from an EMBL/GenBank/DDBJ whole genome shotgun (WGS) entry which is preliminary data.</text>
</comment>
<keyword evidence="3" id="KW-1185">Reference proteome</keyword>
<protein>
    <submittedName>
        <fullName evidence="2">Uncharacterized protein</fullName>
    </submittedName>
</protein>
<proteinExistence type="predicted"/>
<evidence type="ECO:0000313" key="2">
    <source>
        <dbReference type="EMBL" id="KAF6485252.1"/>
    </source>
</evidence>
<gene>
    <name evidence="2" type="ORF">HJG63_010506</name>
</gene>
<feature type="compositionally biased region" description="Polar residues" evidence="1">
    <location>
        <begin position="26"/>
        <end position="35"/>
    </location>
</feature>
<dbReference type="EMBL" id="JACASE010000003">
    <property type="protein sequence ID" value="KAF6485252.1"/>
    <property type="molecule type" value="Genomic_DNA"/>
</dbReference>
<dbReference type="Proteomes" id="UP000593571">
    <property type="component" value="Unassembled WGS sequence"/>
</dbReference>
<evidence type="ECO:0000256" key="1">
    <source>
        <dbReference type="SAM" id="MobiDB-lite"/>
    </source>
</evidence>
<evidence type="ECO:0000313" key="3">
    <source>
        <dbReference type="Proteomes" id="UP000593571"/>
    </source>
</evidence>